<keyword evidence="2" id="KW-0813">Transport</keyword>
<evidence type="ECO:0000256" key="4">
    <source>
        <dbReference type="ARBA" id="ARBA00022597"/>
    </source>
</evidence>
<gene>
    <name evidence="9" type="ORF">AR1Y2_0227</name>
</gene>
<dbReference type="InterPro" id="IPR004701">
    <property type="entry name" value="PTS_EIIA_man-typ"/>
</dbReference>
<protein>
    <submittedName>
        <fullName evidence="9">PTS system, mannose-specific IIA component</fullName>
    </submittedName>
</protein>
<evidence type="ECO:0000256" key="6">
    <source>
        <dbReference type="ARBA" id="ARBA00022683"/>
    </source>
</evidence>
<evidence type="ECO:0000256" key="3">
    <source>
        <dbReference type="ARBA" id="ARBA00022490"/>
    </source>
</evidence>
<dbReference type="Proteomes" id="UP000298653">
    <property type="component" value="Chromosome"/>
</dbReference>
<keyword evidence="4" id="KW-0762">Sugar transport</keyword>
<evidence type="ECO:0000256" key="5">
    <source>
        <dbReference type="ARBA" id="ARBA00022679"/>
    </source>
</evidence>
<name>A0A4P8IAU4_9FIRM</name>
<evidence type="ECO:0000313" key="9">
    <source>
        <dbReference type="EMBL" id="QCP33681.1"/>
    </source>
</evidence>
<organism evidence="9 10">
    <name type="scientific">Anaerostipes rhamnosivorans</name>
    <dbReference type="NCBI Taxonomy" id="1229621"/>
    <lineage>
        <taxon>Bacteria</taxon>
        <taxon>Bacillati</taxon>
        <taxon>Bacillota</taxon>
        <taxon>Clostridia</taxon>
        <taxon>Lachnospirales</taxon>
        <taxon>Lachnospiraceae</taxon>
        <taxon>Anaerostipes</taxon>
    </lineage>
</organism>
<dbReference type="EMBL" id="CP040058">
    <property type="protein sequence ID" value="QCP33681.1"/>
    <property type="molecule type" value="Genomic_DNA"/>
</dbReference>
<comment type="subcellular location">
    <subcellularLocation>
        <location evidence="1">Cytoplasm</location>
    </subcellularLocation>
</comment>
<dbReference type="GO" id="GO:0009401">
    <property type="term" value="P:phosphoenolpyruvate-dependent sugar phosphotransferase system"/>
    <property type="evidence" value="ECO:0007669"/>
    <property type="project" value="UniProtKB-KW"/>
</dbReference>
<dbReference type="GO" id="GO:0016301">
    <property type="term" value="F:kinase activity"/>
    <property type="evidence" value="ECO:0007669"/>
    <property type="project" value="UniProtKB-KW"/>
</dbReference>
<dbReference type="GO" id="GO:0016020">
    <property type="term" value="C:membrane"/>
    <property type="evidence" value="ECO:0007669"/>
    <property type="project" value="InterPro"/>
</dbReference>
<dbReference type="KEGG" id="arf:AR1Y2_0227"/>
<accession>A0A4P8IAU4</accession>
<dbReference type="SUPFAM" id="SSF53062">
    <property type="entry name" value="PTS system fructose IIA component-like"/>
    <property type="match status" value="1"/>
</dbReference>
<keyword evidence="6" id="KW-0598">Phosphotransferase system</keyword>
<keyword evidence="10" id="KW-1185">Reference proteome</keyword>
<feature type="domain" description="PTS EIIA type-4" evidence="8">
    <location>
        <begin position="1"/>
        <end position="137"/>
    </location>
</feature>
<reference evidence="9 10" key="1">
    <citation type="submission" date="2019-05" db="EMBL/GenBank/DDBJ databases">
        <title>Complete genome sequencing of Anaerostipes rhamnosivorans.</title>
        <authorList>
            <person name="Bui T.P.N."/>
            <person name="de Vos W.M."/>
        </authorList>
    </citation>
    <scope>NUCLEOTIDE SEQUENCE [LARGE SCALE GENOMIC DNA]</scope>
    <source>
        <strain evidence="9 10">1y2</strain>
    </source>
</reference>
<evidence type="ECO:0000256" key="2">
    <source>
        <dbReference type="ARBA" id="ARBA00022448"/>
    </source>
</evidence>
<dbReference type="PANTHER" id="PTHR33799:SF1">
    <property type="entry name" value="PTS SYSTEM MANNOSE-SPECIFIC EIIAB COMPONENT-RELATED"/>
    <property type="match status" value="1"/>
</dbReference>
<keyword evidence="3" id="KW-0963">Cytoplasm</keyword>
<dbReference type="OrthoDB" id="9799827at2"/>
<keyword evidence="7" id="KW-0418">Kinase</keyword>
<dbReference type="InterPro" id="IPR036662">
    <property type="entry name" value="PTS_EIIA_man-typ_sf"/>
</dbReference>
<evidence type="ECO:0000259" key="8">
    <source>
        <dbReference type="PROSITE" id="PS51096"/>
    </source>
</evidence>
<dbReference type="CDD" id="cd00006">
    <property type="entry name" value="PTS_IIA_man"/>
    <property type="match status" value="1"/>
</dbReference>
<keyword evidence="5" id="KW-0808">Transferase</keyword>
<dbReference type="Gene3D" id="3.40.50.510">
    <property type="entry name" value="Phosphotransferase system, mannose-type IIA component"/>
    <property type="match status" value="1"/>
</dbReference>
<dbReference type="PANTHER" id="PTHR33799">
    <property type="entry name" value="PTS PERMEASE-RELATED-RELATED"/>
    <property type="match status" value="1"/>
</dbReference>
<evidence type="ECO:0000256" key="1">
    <source>
        <dbReference type="ARBA" id="ARBA00004496"/>
    </source>
</evidence>
<dbReference type="InterPro" id="IPR051471">
    <property type="entry name" value="Bacterial_PTS_sugar_comp"/>
</dbReference>
<dbReference type="AlphaFoldDB" id="A0A4P8IAU4"/>
<dbReference type="GO" id="GO:0005737">
    <property type="term" value="C:cytoplasm"/>
    <property type="evidence" value="ECO:0007669"/>
    <property type="project" value="UniProtKB-SubCell"/>
</dbReference>
<dbReference type="PROSITE" id="PS51096">
    <property type="entry name" value="PTS_EIIA_TYPE_4"/>
    <property type="match status" value="1"/>
</dbReference>
<dbReference type="Pfam" id="PF03610">
    <property type="entry name" value="EIIA-man"/>
    <property type="match status" value="1"/>
</dbReference>
<dbReference type="InterPro" id="IPR033887">
    <property type="entry name" value="PTS_IIA_man"/>
</dbReference>
<proteinExistence type="predicted"/>
<evidence type="ECO:0000256" key="7">
    <source>
        <dbReference type="ARBA" id="ARBA00022777"/>
    </source>
</evidence>
<evidence type="ECO:0000313" key="10">
    <source>
        <dbReference type="Proteomes" id="UP000298653"/>
    </source>
</evidence>
<dbReference type="RefSeq" id="WP_137327324.1">
    <property type="nucleotide sequence ID" value="NZ_CP040058.1"/>
</dbReference>
<sequence length="145" mass="15379">MIHIILVSHGHFCQGLLESLTMVAGEQEAVSAVPLLPGEAPEAYRAKLLKEIEEHESKEGTLILSDVTGGTPFNSTGYLAKDHKIGLVSGMNMPMLITLVFARTGESTLDELIGAATSPEALAVKGMNLSEGGKKKHGKLSLNKN</sequence>